<dbReference type="EMBL" id="NXGS01000008">
    <property type="protein sequence ID" value="PIM96571.1"/>
    <property type="molecule type" value="Genomic_DNA"/>
</dbReference>
<comment type="caution">
    <text evidence="1">The sequence shown here is derived from an EMBL/GenBank/DDBJ whole genome shotgun (WGS) entry which is preliminary data.</text>
</comment>
<gene>
    <name evidence="1" type="primary">ribD</name>
    <name evidence="1" type="ORF">alecur_34</name>
</gene>
<dbReference type="Proteomes" id="UP000229529">
    <property type="component" value="Unassembled WGS sequence"/>
</dbReference>
<name>A0ABX4MHJ0_9HYPH</name>
<keyword evidence="2" id="KW-1185">Reference proteome</keyword>
<organism evidence="1 2">
    <name type="scientific">Candidatus Hodgkinia cicadicola</name>
    <dbReference type="NCBI Taxonomy" id="573658"/>
    <lineage>
        <taxon>Bacteria</taxon>
        <taxon>Pseudomonadati</taxon>
        <taxon>Pseudomonadota</taxon>
        <taxon>Alphaproteobacteria</taxon>
        <taxon>Hyphomicrobiales</taxon>
        <taxon>Candidatus Hodgkinia</taxon>
    </lineage>
</organism>
<protein>
    <submittedName>
        <fullName evidence="1">Riboflavin biosynthesis protein RibD</fullName>
    </submittedName>
</protein>
<accession>A0ABX4MHJ0</accession>
<evidence type="ECO:0000313" key="1">
    <source>
        <dbReference type="EMBL" id="PIM96571.1"/>
    </source>
</evidence>
<proteinExistence type="predicted"/>
<sequence>MLNCFHSISILKYLIGSSLKRFVYNESNYPVVECYAIIGQWIIRAETAPGGHPHASTLCLSQLARERPSEIILSTPPCIGVGQTPPCCYSLLSVCSNLLILDLNNSKIEAIKFMKCFISVGWMWSNSLPLITFIGSKITSDIELRVANLKQKLSICDIYPVLTRQYVVCIVAGIGVISIDKCRFNNRLEYFGNASVRQMVSQRTAIACDLTLNSNYFQAWIENQPKNITSKKELYVKNIDSNLIKNRSKRLARLMGNSIQQSINLFLNPTIVEVGSLFSRINSIWPLLRGIKSNIVISLNIYNDIFCRHLPYTNRCWYAKNRITYCY</sequence>
<reference evidence="1" key="1">
    <citation type="submission" date="2017-09" db="EMBL/GenBank/DDBJ databases">
        <authorList>
            <person name="Campbell M.A."/>
            <person name="Lukasik P."/>
            <person name="Simon C."/>
            <person name="McCutcheon J.P."/>
        </authorList>
    </citation>
    <scope>NUCLEOTIDE SEQUENCE [LARGE SCALE GENOMIC DNA]</scope>
    <source>
        <strain evidence="1">ALECUR</strain>
    </source>
</reference>
<evidence type="ECO:0000313" key="2">
    <source>
        <dbReference type="Proteomes" id="UP000229529"/>
    </source>
</evidence>